<keyword evidence="2" id="KW-1185">Reference proteome</keyword>
<gene>
    <name evidence="1" type="ORF">ACFQDL_11805</name>
</gene>
<name>A0ABW1ZZQ0_9GAMM</name>
<reference evidence="2" key="1">
    <citation type="journal article" date="2019" name="Int. J. Syst. Evol. Microbiol.">
        <title>The Global Catalogue of Microorganisms (GCM) 10K type strain sequencing project: providing services to taxonomists for standard genome sequencing and annotation.</title>
        <authorList>
            <consortium name="The Broad Institute Genomics Platform"/>
            <consortium name="The Broad Institute Genome Sequencing Center for Infectious Disease"/>
            <person name="Wu L."/>
            <person name="Ma J."/>
        </authorList>
    </citation>
    <scope>NUCLEOTIDE SEQUENCE [LARGE SCALE GENOMIC DNA]</scope>
    <source>
        <strain evidence="2">NBRC 111756</strain>
    </source>
</reference>
<dbReference type="EMBL" id="JBHSWE010000001">
    <property type="protein sequence ID" value="MFC6670687.1"/>
    <property type="molecule type" value="Genomic_DNA"/>
</dbReference>
<proteinExistence type="predicted"/>
<evidence type="ECO:0000313" key="2">
    <source>
        <dbReference type="Proteomes" id="UP001596422"/>
    </source>
</evidence>
<organism evidence="1 2">
    <name type="scientific">Marinobacterium aestuariivivens</name>
    <dbReference type="NCBI Taxonomy" id="1698799"/>
    <lineage>
        <taxon>Bacteria</taxon>
        <taxon>Pseudomonadati</taxon>
        <taxon>Pseudomonadota</taxon>
        <taxon>Gammaproteobacteria</taxon>
        <taxon>Oceanospirillales</taxon>
        <taxon>Oceanospirillaceae</taxon>
        <taxon>Marinobacterium</taxon>
    </lineage>
</organism>
<comment type="caution">
    <text evidence="1">The sequence shown here is derived from an EMBL/GenBank/DDBJ whole genome shotgun (WGS) entry which is preliminary data.</text>
</comment>
<sequence length="58" mass="7003">MIRRYEPRTRAVTLRFNNPARRAEGLALLQVSPAAYMHYKRLSRQFRWRSAENMHAAW</sequence>
<dbReference type="Proteomes" id="UP001596422">
    <property type="component" value="Unassembled WGS sequence"/>
</dbReference>
<evidence type="ECO:0000313" key="1">
    <source>
        <dbReference type="EMBL" id="MFC6670687.1"/>
    </source>
</evidence>
<accession>A0ABW1ZZQ0</accession>
<dbReference type="RefSeq" id="WP_379909189.1">
    <property type="nucleotide sequence ID" value="NZ_JBHSWE010000001.1"/>
</dbReference>
<protein>
    <submittedName>
        <fullName evidence="1">Uncharacterized protein</fullName>
    </submittedName>
</protein>